<accession>A0ABU6K1U8</accession>
<protein>
    <recommendedName>
        <fullName evidence="3 9">Gluconokinase</fullName>
        <ecNumber evidence="3 9">2.7.1.12</ecNumber>
    </recommendedName>
</protein>
<comment type="catalytic activity">
    <reaction evidence="8 9">
        <text>D-gluconate + ATP = 6-phospho-D-gluconate + ADP + H(+)</text>
        <dbReference type="Rhea" id="RHEA:19433"/>
        <dbReference type="ChEBI" id="CHEBI:15378"/>
        <dbReference type="ChEBI" id="CHEBI:18391"/>
        <dbReference type="ChEBI" id="CHEBI:30616"/>
        <dbReference type="ChEBI" id="CHEBI:58759"/>
        <dbReference type="ChEBI" id="CHEBI:456216"/>
        <dbReference type="EC" id="2.7.1.12"/>
    </reaction>
</comment>
<evidence type="ECO:0000256" key="7">
    <source>
        <dbReference type="ARBA" id="ARBA00022840"/>
    </source>
</evidence>
<dbReference type="Gene3D" id="3.40.50.300">
    <property type="entry name" value="P-loop containing nucleotide triphosphate hydrolases"/>
    <property type="match status" value="1"/>
</dbReference>
<comment type="pathway">
    <text evidence="1">Carbohydrate acid metabolism.</text>
</comment>
<dbReference type="EMBL" id="JAYXHS010000001">
    <property type="protein sequence ID" value="MEC5385033.1"/>
    <property type="molecule type" value="Genomic_DNA"/>
</dbReference>
<comment type="similarity">
    <text evidence="2 9">Belongs to the gluconokinase GntK/GntV family.</text>
</comment>
<evidence type="ECO:0000256" key="6">
    <source>
        <dbReference type="ARBA" id="ARBA00022777"/>
    </source>
</evidence>
<dbReference type="CDD" id="cd02021">
    <property type="entry name" value="GntK"/>
    <property type="match status" value="1"/>
</dbReference>
<dbReference type="PANTHER" id="PTHR43442">
    <property type="entry name" value="GLUCONOKINASE-RELATED"/>
    <property type="match status" value="1"/>
</dbReference>
<proteinExistence type="inferred from homology"/>
<comment type="caution">
    <text evidence="10">The sequence shown here is derived from an EMBL/GenBank/DDBJ whole genome shotgun (WGS) entry which is preliminary data.</text>
</comment>
<keyword evidence="7 9" id="KW-0067">ATP-binding</keyword>
<evidence type="ECO:0000256" key="8">
    <source>
        <dbReference type="ARBA" id="ARBA00048090"/>
    </source>
</evidence>
<dbReference type="RefSeq" id="WP_327597997.1">
    <property type="nucleotide sequence ID" value="NZ_JAYXHS010000001.1"/>
</dbReference>
<evidence type="ECO:0000256" key="9">
    <source>
        <dbReference type="RuleBase" id="RU363066"/>
    </source>
</evidence>
<evidence type="ECO:0000256" key="4">
    <source>
        <dbReference type="ARBA" id="ARBA00022679"/>
    </source>
</evidence>
<dbReference type="SUPFAM" id="SSF52540">
    <property type="entry name" value="P-loop containing nucleoside triphosphate hydrolases"/>
    <property type="match status" value="1"/>
</dbReference>
<evidence type="ECO:0000256" key="3">
    <source>
        <dbReference type="ARBA" id="ARBA00012054"/>
    </source>
</evidence>
<evidence type="ECO:0000256" key="5">
    <source>
        <dbReference type="ARBA" id="ARBA00022741"/>
    </source>
</evidence>
<sequence>MDSAITQNTRSSQVPPKALVVMGVAGCGKSSLGEAVAARLGWHLIEGDDFHSAEAVQKMRSGTPLTDADREGWLDRLGALLQNEAATGVVLTCSALRKVYRERLRAAVPGLSFAFMHIEQAVAEARVAARTDHLFPASLVASQFATLESPTGEAGVVTLDATQAIATLAQQAEAWMTRPASN</sequence>
<keyword evidence="6 9" id="KW-0418">Kinase</keyword>
<dbReference type="InterPro" id="IPR006001">
    <property type="entry name" value="Therm_gnt_kin"/>
</dbReference>
<dbReference type="PANTHER" id="PTHR43442:SF3">
    <property type="entry name" value="GLUCONOKINASE-RELATED"/>
    <property type="match status" value="1"/>
</dbReference>
<keyword evidence="4 9" id="KW-0808">Transferase</keyword>
<evidence type="ECO:0000256" key="2">
    <source>
        <dbReference type="ARBA" id="ARBA00008420"/>
    </source>
</evidence>
<dbReference type="InterPro" id="IPR027417">
    <property type="entry name" value="P-loop_NTPase"/>
</dbReference>
<evidence type="ECO:0000256" key="1">
    <source>
        <dbReference type="ARBA" id="ARBA00004761"/>
    </source>
</evidence>
<dbReference type="NCBIfam" id="TIGR01313">
    <property type="entry name" value="therm_gnt_kin"/>
    <property type="match status" value="1"/>
</dbReference>
<name>A0ABU6K1U8_9RHOO</name>
<dbReference type="Proteomes" id="UP001331561">
    <property type="component" value="Unassembled WGS sequence"/>
</dbReference>
<gene>
    <name evidence="10" type="ORF">VVD49_04820</name>
</gene>
<reference evidence="10 11" key="1">
    <citation type="submission" date="2024-01" db="EMBL/GenBank/DDBJ databases">
        <title>Uliginosibacterium soil sp. nov.</title>
        <authorList>
            <person name="Lv Y."/>
        </authorList>
    </citation>
    <scope>NUCLEOTIDE SEQUENCE [LARGE SCALE GENOMIC DNA]</scope>
    <source>
        <strain evidence="10 11">H3</strain>
    </source>
</reference>
<evidence type="ECO:0000313" key="11">
    <source>
        <dbReference type="Proteomes" id="UP001331561"/>
    </source>
</evidence>
<dbReference type="EC" id="2.7.1.12" evidence="3 9"/>
<dbReference type="GO" id="GO:0046316">
    <property type="term" value="F:gluconokinase activity"/>
    <property type="evidence" value="ECO:0007669"/>
    <property type="project" value="UniProtKB-EC"/>
</dbReference>
<organism evidence="10 11">
    <name type="scientific">Uliginosibacterium silvisoli</name>
    <dbReference type="NCBI Taxonomy" id="3114758"/>
    <lineage>
        <taxon>Bacteria</taxon>
        <taxon>Pseudomonadati</taxon>
        <taxon>Pseudomonadota</taxon>
        <taxon>Betaproteobacteria</taxon>
        <taxon>Rhodocyclales</taxon>
        <taxon>Zoogloeaceae</taxon>
        <taxon>Uliginosibacterium</taxon>
    </lineage>
</organism>
<dbReference type="Pfam" id="PF13671">
    <property type="entry name" value="AAA_33"/>
    <property type="match status" value="1"/>
</dbReference>
<keyword evidence="11" id="KW-1185">Reference proteome</keyword>
<keyword evidence="5 9" id="KW-0547">Nucleotide-binding</keyword>
<evidence type="ECO:0000313" key="10">
    <source>
        <dbReference type="EMBL" id="MEC5385033.1"/>
    </source>
</evidence>